<dbReference type="CDD" id="cd05233">
    <property type="entry name" value="SDR_c"/>
    <property type="match status" value="1"/>
</dbReference>
<dbReference type="Gene3D" id="3.40.50.720">
    <property type="entry name" value="NAD(P)-binding Rossmann-like Domain"/>
    <property type="match status" value="1"/>
</dbReference>
<organism evidence="3 4">
    <name type="scientific">Kibdelosporangium banguiense</name>
    <dbReference type="NCBI Taxonomy" id="1365924"/>
    <lineage>
        <taxon>Bacteria</taxon>
        <taxon>Bacillati</taxon>
        <taxon>Actinomycetota</taxon>
        <taxon>Actinomycetes</taxon>
        <taxon>Pseudonocardiales</taxon>
        <taxon>Pseudonocardiaceae</taxon>
        <taxon>Kibdelosporangium</taxon>
    </lineage>
</organism>
<dbReference type="Pfam" id="PF13561">
    <property type="entry name" value="adh_short_C2"/>
    <property type="match status" value="1"/>
</dbReference>
<dbReference type="SUPFAM" id="SSF51735">
    <property type="entry name" value="NAD(P)-binding Rossmann-fold domains"/>
    <property type="match status" value="1"/>
</dbReference>
<evidence type="ECO:0000256" key="1">
    <source>
        <dbReference type="ARBA" id="ARBA00006484"/>
    </source>
</evidence>
<evidence type="ECO:0000256" key="2">
    <source>
        <dbReference type="ARBA" id="ARBA00023002"/>
    </source>
</evidence>
<dbReference type="InterPro" id="IPR002347">
    <property type="entry name" value="SDR_fam"/>
</dbReference>
<comment type="caution">
    <text evidence="3">The sequence shown here is derived from an EMBL/GenBank/DDBJ whole genome shotgun (WGS) entry which is preliminary data.</text>
</comment>
<dbReference type="PRINTS" id="PR00081">
    <property type="entry name" value="GDHRDH"/>
</dbReference>
<evidence type="ECO:0000313" key="3">
    <source>
        <dbReference type="EMBL" id="MBP2328087.1"/>
    </source>
</evidence>
<dbReference type="EMBL" id="JAGINW010000001">
    <property type="protein sequence ID" value="MBP2328087.1"/>
    <property type="molecule type" value="Genomic_DNA"/>
</dbReference>
<dbReference type="PANTHER" id="PTHR42760">
    <property type="entry name" value="SHORT-CHAIN DEHYDROGENASES/REDUCTASES FAMILY MEMBER"/>
    <property type="match status" value="1"/>
</dbReference>
<proteinExistence type="inferred from homology"/>
<dbReference type="PANTHER" id="PTHR42760:SF133">
    <property type="entry name" value="3-OXOACYL-[ACYL-CARRIER-PROTEIN] REDUCTASE"/>
    <property type="match status" value="1"/>
</dbReference>
<reference evidence="3 4" key="1">
    <citation type="submission" date="2021-03" db="EMBL/GenBank/DDBJ databases">
        <title>Sequencing the genomes of 1000 actinobacteria strains.</title>
        <authorList>
            <person name="Klenk H.-P."/>
        </authorList>
    </citation>
    <scope>NUCLEOTIDE SEQUENCE [LARGE SCALE GENOMIC DNA]</scope>
    <source>
        <strain evidence="3 4">DSM 46670</strain>
    </source>
</reference>
<dbReference type="PRINTS" id="PR00080">
    <property type="entry name" value="SDRFAMILY"/>
</dbReference>
<evidence type="ECO:0000313" key="4">
    <source>
        <dbReference type="Proteomes" id="UP001519332"/>
    </source>
</evidence>
<dbReference type="NCBIfam" id="NF005095">
    <property type="entry name" value="PRK06523.1"/>
    <property type="match status" value="1"/>
</dbReference>
<keyword evidence="2" id="KW-0560">Oxidoreductase</keyword>
<accession>A0ABS4TUJ0</accession>
<gene>
    <name evidence="3" type="ORF">JOF56_008472</name>
</gene>
<protein>
    <submittedName>
        <fullName evidence="3">Oxidoreductase</fullName>
    </submittedName>
</protein>
<sequence>MEAGLMNLNLANKTAVVTGASRGIGLATVRALIGEGVRVVGAARSVTPELKETGAHAVSADLSTAEGVFALIDSALAELGGIDLLVNNVGGGDEATLGFLDADDAQWTHMFDINVLSTVRATRAALPSLIERRGAIVNISSTVARVPVGVPATYSSVKAAVTALSKSLAEEFGPRGVRVNTVSPGLVRTTVYEDPNGPVAQLAAAAGQNLADFVQQIAKAQNITTGRMSEADEVAALITFLLSDVAGNITGADYVIDGGTIKTV</sequence>
<dbReference type="Proteomes" id="UP001519332">
    <property type="component" value="Unassembled WGS sequence"/>
</dbReference>
<dbReference type="RefSeq" id="WP_245378599.1">
    <property type="nucleotide sequence ID" value="NZ_JAGINW010000001.1"/>
</dbReference>
<comment type="similarity">
    <text evidence="1">Belongs to the short-chain dehydrogenases/reductases (SDR) family.</text>
</comment>
<keyword evidence="4" id="KW-1185">Reference proteome</keyword>
<name>A0ABS4TUJ0_9PSEU</name>
<dbReference type="InterPro" id="IPR036291">
    <property type="entry name" value="NAD(P)-bd_dom_sf"/>
</dbReference>